<dbReference type="AlphaFoldDB" id="A0ABD4AED9"/>
<sequence length="268" mass="30151">MKIGIISVKKGVGKTTSAIYLALAAIKNDQRVRVLDADIQGYASKWYYGAQFAGAPLPFKVSGVNMEDLKYLHIPDDEWAIIDAAPERGIIDACIKVVDYVIIPTSDSPTDLHQVRVLLEAVPADKPCFVLITKAQKNTIAFHQTIDALNDTAHEGTDLIPNFETVIPMRQDIKKAWGTVPNKLYEYGEAYIELREEIDGRKSDSTKNNRGDKKKDMVSLTFLVERSLRNNLKIRVAEKRMKMAEAGQEAISMWLEKNQEPRTGEPRF</sequence>
<dbReference type="InterPro" id="IPR013321">
    <property type="entry name" value="Arc_rbn_hlx_hlx"/>
</dbReference>
<dbReference type="RefSeq" id="WP_197068999.1">
    <property type="nucleotide sequence ID" value="NZ_KQ033865.1"/>
</dbReference>
<gene>
    <name evidence="2" type="ORF">JF68_13100</name>
</gene>
<dbReference type="Gene3D" id="1.10.1220.10">
    <property type="entry name" value="Met repressor-like"/>
    <property type="match status" value="1"/>
</dbReference>
<evidence type="ECO:0000313" key="3">
    <source>
        <dbReference type="Proteomes" id="UP000033652"/>
    </source>
</evidence>
<dbReference type="SUPFAM" id="SSF52540">
    <property type="entry name" value="P-loop containing nucleoside triphosphate hydrolases"/>
    <property type="match status" value="1"/>
</dbReference>
<evidence type="ECO:0000259" key="1">
    <source>
        <dbReference type="Pfam" id="PF01656"/>
    </source>
</evidence>
<feature type="domain" description="CobQ/CobB/MinD/ParA nucleotide binding" evidence="1">
    <location>
        <begin position="4"/>
        <end position="176"/>
    </location>
</feature>
<dbReference type="Pfam" id="PF01656">
    <property type="entry name" value="CbiA"/>
    <property type="match status" value="1"/>
</dbReference>
<reference evidence="2 3" key="1">
    <citation type="submission" date="2014-12" db="EMBL/GenBank/DDBJ databases">
        <title>Comparative genomics of the lactic acid bacteria isolated from the honey bee gut.</title>
        <authorList>
            <person name="Ellegaard K.M."/>
            <person name="Tamarit D."/>
            <person name="Javelind E."/>
            <person name="Olofsson T."/>
            <person name="Andersson S.G."/>
            <person name="Vasquez A."/>
        </authorList>
    </citation>
    <scope>NUCLEOTIDE SEQUENCE [LARGE SCALE GENOMIC DNA]</scope>
    <source>
        <strain evidence="2 3">Bma6</strain>
    </source>
</reference>
<proteinExistence type="predicted"/>
<dbReference type="CDD" id="cd02042">
    <property type="entry name" value="ParAB_family"/>
    <property type="match status" value="1"/>
</dbReference>
<dbReference type="InterPro" id="IPR050678">
    <property type="entry name" value="DNA_Partitioning_ATPase"/>
</dbReference>
<organism evidence="2 3">
    <name type="scientific">Bifidobacterium coryneforme</name>
    <dbReference type="NCBI Taxonomy" id="1687"/>
    <lineage>
        <taxon>Bacteria</taxon>
        <taxon>Bacillati</taxon>
        <taxon>Actinomycetota</taxon>
        <taxon>Actinomycetes</taxon>
        <taxon>Bifidobacteriales</taxon>
        <taxon>Bifidobacteriaceae</taxon>
        <taxon>Bifidobacterium</taxon>
    </lineage>
</organism>
<dbReference type="PANTHER" id="PTHR13696">
    <property type="entry name" value="P-LOOP CONTAINING NUCLEOSIDE TRIPHOSPHATE HYDROLASE"/>
    <property type="match status" value="1"/>
</dbReference>
<dbReference type="InterPro" id="IPR002586">
    <property type="entry name" value="CobQ/CobB/MinD/ParA_Nub-bd_dom"/>
</dbReference>
<comment type="caution">
    <text evidence="2">The sequence shown here is derived from an EMBL/GenBank/DDBJ whole genome shotgun (WGS) entry which is preliminary data.</text>
</comment>
<dbReference type="Gene3D" id="3.40.50.300">
    <property type="entry name" value="P-loop containing nucleotide triphosphate hydrolases"/>
    <property type="match status" value="1"/>
</dbReference>
<accession>A0ABD4AED9</accession>
<dbReference type="EMBL" id="JXBX01000010">
    <property type="protein sequence ID" value="KJY52857.1"/>
    <property type="molecule type" value="Genomic_DNA"/>
</dbReference>
<dbReference type="InterPro" id="IPR027417">
    <property type="entry name" value="P-loop_NTPase"/>
</dbReference>
<dbReference type="PANTHER" id="PTHR13696:SF99">
    <property type="entry name" value="COBYRINIC ACID AC-DIAMIDE SYNTHASE"/>
    <property type="match status" value="1"/>
</dbReference>
<name>A0ABD4AED9_9BIFI</name>
<evidence type="ECO:0000313" key="2">
    <source>
        <dbReference type="EMBL" id="KJY52857.1"/>
    </source>
</evidence>
<protein>
    <recommendedName>
        <fullName evidence="1">CobQ/CobB/MinD/ParA nucleotide binding domain-containing protein</fullName>
    </recommendedName>
</protein>
<dbReference type="Proteomes" id="UP000033652">
    <property type="component" value="Unassembled WGS sequence"/>
</dbReference>